<dbReference type="Pfam" id="PF11927">
    <property type="entry name" value="HODM_asu-like"/>
    <property type="match status" value="1"/>
</dbReference>
<dbReference type="VEuPathDB" id="FungiDB:BTJ68_12057"/>
<gene>
    <name evidence="2" type="ORF">BTJ68_12057</name>
</gene>
<keyword evidence="3" id="KW-1185">Reference proteome</keyword>
<dbReference type="InterPro" id="IPR021848">
    <property type="entry name" value="HODM_asu-like"/>
</dbReference>
<dbReference type="STRING" id="1157616.A0A1Z5T047"/>
<dbReference type="OrthoDB" id="5043642at2759"/>
<protein>
    <submittedName>
        <fullName evidence="2">Uncharacterized protein</fullName>
    </submittedName>
</protein>
<accession>A0A1Z5T047</accession>
<organism evidence="2 3">
    <name type="scientific">Hortaea werneckii EXF-2000</name>
    <dbReference type="NCBI Taxonomy" id="1157616"/>
    <lineage>
        <taxon>Eukaryota</taxon>
        <taxon>Fungi</taxon>
        <taxon>Dikarya</taxon>
        <taxon>Ascomycota</taxon>
        <taxon>Pezizomycotina</taxon>
        <taxon>Dothideomycetes</taxon>
        <taxon>Dothideomycetidae</taxon>
        <taxon>Mycosphaerellales</taxon>
        <taxon>Teratosphaeriaceae</taxon>
        <taxon>Hortaea</taxon>
    </lineage>
</organism>
<proteinExistence type="predicted"/>
<name>A0A1Z5T047_HORWE</name>
<dbReference type="Proteomes" id="UP000194280">
    <property type="component" value="Unassembled WGS sequence"/>
</dbReference>
<sequence>MAHATDYYRFMDPSVYRSSPVVSPMAYGQMHAARSPRMSPNPIRNELVRSSYFDDPIDHRFRSLAPYHRNGFYGDFGFGTEERIRHYNREAAIRNASIPRASGHALLYPMMTLDGRFPSAFAEERRLEDFLYMHEWELERILRAYDLGPGRSRYYAGEFDPRFSDDDFFYPTRRERLRTLIVLLEYLGAYRLVDYLRYPLENIDMSDLIQVDNTLEDRLRLRRSLLSEHPKATTQCNEVAETATLELYQWMVSVYLPKRFPNIYKSDNQGLYNTATHSRMPLNPTSPRAALASLGENVDTDFLILLPSSKAADGSPIYHLESFVTCFPAGFSTREKCGHPLATIHAPVPGYAAKLEKSMDRFFARLETGRIVRRANWSITTNDRLFTEGGNHMYADEGGHGEEKKEGKPVGNAKTLDVGSPNLEEEIERQRKEVVVEDCRLRCERQTLHRMPRTEALVFAFKTYLYTLAEVKDEGLGPELADAIDGLGTGSVPAMNFYKRGVVWGDKVKEFLRS</sequence>
<evidence type="ECO:0000313" key="3">
    <source>
        <dbReference type="Proteomes" id="UP000194280"/>
    </source>
</evidence>
<dbReference type="InParanoid" id="A0A1Z5T047"/>
<feature type="compositionally biased region" description="Basic and acidic residues" evidence="1">
    <location>
        <begin position="394"/>
        <end position="408"/>
    </location>
</feature>
<feature type="region of interest" description="Disordered" evidence="1">
    <location>
        <begin position="394"/>
        <end position="425"/>
    </location>
</feature>
<comment type="caution">
    <text evidence="2">The sequence shown here is derived from an EMBL/GenBank/DDBJ whole genome shotgun (WGS) entry which is preliminary data.</text>
</comment>
<dbReference type="EMBL" id="MUNK01000170">
    <property type="protein sequence ID" value="OTA27908.1"/>
    <property type="molecule type" value="Genomic_DNA"/>
</dbReference>
<reference evidence="2 3" key="1">
    <citation type="submission" date="2017-01" db="EMBL/GenBank/DDBJ databases">
        <title>The recent genome duplication of the halophilic yeast Hortaea werneckii: insights from long-read sequencing.</title>
        <authorList>
            <person name="Sinha S."/>
            <person name="Flibotte S."/>
            <person name="Neira M."/>
            <person name="Lenassi M."/>
            <person name="Gostincar C."/>
            <person name="Stajich J.E."/>
            <person name="Nislow C.E."/>
        </authorList>
    </citation>
    <scope>NUCLEOTIDE SEQUENCE [LARGE SCALE GENOMIC DNA]</scope>
    <source>
        <strain evidence="2 3">EXF-2000</strain>
    </source>
</reference>
<evidence type="ECO:0000313" key="2">
    <source>
        <dbReference type="EMBL" id="OTA27908.1"/>
    </source>
</evidence>
<evidence type="ECO:0000256" key="1">
    <source>
        <dbReference type="SAM" id="MobiDB-lite"/>
    </source>
</evidence>
<dbReference type="AlphaFoldDB" id="A0A1Z5T047"/>